<proteinExistence type="inferred from homology"/>
<dbReference type="InterPro" id="IPR011021">
    <property type="entry name" value="Arrestin-like_N"/>
</dbReference>
<dbReference type="Pfam" id="PF00339">
    <property type="entry name" value="Arrestin_N"/>
    <property type="match status" value="2"/>
</dbReference>
<name>A0A484B588_DRONA</name>
<dbReference type="InterPro" id="IPR014752">
    <property type="entry name" value="Arrestin-like_C"/>
</dbReference>
<evidence type="ECO:0000313" key="5">
    <source>
        <dbReference type="EMBL" id="TDG44027.1"/>
    </source>
</evidence>
<dbReference type="Proteomes" id="UP000295192">
    <property type="component" value="Unassembled WGS sequence"/>
</dbReference>
<dbReference type="SUPFAM" id="SSF81296">
    <property type="entry name" value="E set domains"/>
    <property type="match status" value="4"/>
</dbReference>
<keyword evidence="6" id="KW-1185">Reference proteome</keyword>
<dbReference type="Pfam" id="PF02752">
    <property type="entry name" value="Arrestin_C"/>
    <property type="match status" value="2"/>
</dbReference>
<dbReference type="AlphaFoldDB" id="A0A484B588"/>
<evidence type="ECO:0000256" key="2">
    <source>
        <dbReference type="ARBA" id="ARBA00022606"/>
    </source>
</evidence>
<dbReference type="STRING" id="7232.A0A484B588"/>
<dbReference type="PANTHER" id="PTHR11188:SF167">
    <property type="entry name" value="ARRESTIN C-TERMINAL-LIKE DOMAIN-CONTAINING PROTEIN-RELATED"/>
    <property type="match status" value="1"/>
</dbReference>
<evidence type="ECO:0000256" key="1">
    <source>
        <dbReference type="ARBA" id="ARBA00005298"/>
    </source>
</evidence>
<gene>
    <name evidence="5" type="ORF">AWZ03_009576</name>
</gene>
<dbReference type="InterPro" id="IPR050357">
    <property type="entry name" value="Arrestin_domain-protein"/>
</dbReference>
<feature type="compositionally biased region" description="Basic and acidic residues" evidence="3">
    <location>
        <begin position="695"/>
        <end position="713"/>
    </location>
</feature>
<evidence type="ECO:0000256" key="3">
    <source>
        <dbReference type="SAM" id="MobiDB-lite"/>
    </source>
</evidence>
<dbReference type="SMART" id="SM01017">
    <property type="entry name" value="Arrestin_C"/>
    <property type="match status" value="2"/>
</dbReference>
<dbReference type="PANTHER" id="PTHR11188">
    <property type="entry name" value="ARRESTIN DOMAIN CONTAINING PROTEIN"/>
    <property type="match status" value="1"/>
</dbReference>
<dbReference type="GO" id="GO:0005737">
    <property type="term" value="C:cytoplasm"/>
    <property type="evidence" value="ECO:0007669"/>
    <property type="project" value="TreeGrafter"/>
</dbReference>
<comment type="caution">
    <text evidence="5">The sequence shown here is derived from an EMBL/GenBank/DDBJ whole genome shotgun (WGS) entry which is preliminary data.</text>
</comment>
<evidence type="ECO:0000313" key="6">
    <source>
        <dbReference type="Proteomes" id="UP000295192"/>
    </source>
</evidence>
<dbReference type="InterPro" id="IPR011022">
    <property type="entry name" value="Arrestin_C-like"/>
</dbReference>
<organism evidence="5 6">
    <name type="scientific">Drosophila navojoa</name>
    <name type="common">Fruit fly</name>
    <dbReference type="NCBI Taxonomy" id="7232"/>
    <lineage>
        <taxon>Eukaryota</taxon>
        <taxon>Metazoa</taxon>
        <taxon>Ecdysozoa</taxon>
        <taxon>Arthropoda</taxon>
        <taxon>Hexapoda</taxon>
        <taxon>Insecta</taxon>
        <taxon>Pterygota</taxon>
        <taxon>Neoptera</taxon>
        <taxon>Endopterygota</taxon>
        <taxon>Diptera</taxon>
        <taxon>Brachycera</taxon>
        <taxon>Muscomorpha</taxon>
        <taxon>Ephydroidea</taxon>
        <taxon>Drosophilidae</taxon>
        <taxon>Drosophila</taxon>
    </lineage>
</organism>
<reference evidence="5 6" key="1">
    <citation type="journal article" date="2019" name="J. Hered.">
        <title>An Improved Genome Assembly for Drosophila navojoa, the Basal Species in the mojavensis Cluster.</title>
        <authorList>
            <person name="Vanderlinde T."/>
            <person name="Dupim E.G."/>
            <person name="Nazario-Yepiz N.O."/>
            <person name="Carvalho A.B."/>
        </authorList>
    </citation>
    <scope>NUCLEOTIDE SEQUENCE [LARGE SCALE GENOMIC DNA]</scope>
    <source>
        <strain evidence="5">Navoj_Jal97</strain>
        <tissue evidence="5">Whole organism</tissue>
    </source>
</reference>
<feature type="domain" description="Arrestin C-terminal-like" evidence="4">
    <location>
        <begin position="169"/>
        <end position="299"/>
    </location>
</feature>
<evidence type="ECO:0000259" key="4">
    <source>
        <dbReference type="SMART" id="SM01017"/>
    </source>
</evidence>
<accession>A0A484B588</accession>
<dbReference type="OMA" id="ETENWSG"/>
<feature type="domain" description="Arrestin C-terminal-like" evidence="4">
    <location>
        <begin position="470"/>
        <end position="600"/>
    </location>
</feature>
<dbReference type="InterPro" id="IPR014756">
    <property type="entry name" value="Ig_E-set"/>
</dbReference>
<dbReference type="Gene3D" id="2.60.40.640">
    <property type="match status" value="4"/>
</dbReference>
<dbReference type="GO" id="GO:0015031">
    <property type="term" value="P:protein transport"/>
    <property type="evidence" value="ECO:0007669"/>
    <property type="project" value="TreeGrafter"/>
</dbReference>
<comment type="similarity">
    <text evidence="1">Belongs to the arrestin family.</text>
</comment>
<dbReference type="OrthoDB" id="2333384at2759"/>
<feature type="compositionally biased region" description="Polar residues" evidence="3">
    <location>
        <begin position="685"/>
        <end position="694"/>
    </location>
</feature>
<feature type="region of interest" description="Disordered" evidence="3">
    <location>
        <begin position="677"/>
        <end position="713"/>
    </location>
</feature>
<sequence length="713" mass="81385">MRIICEFKPDLPRVRSGENLTGQIVLKTRAAESIKSIYITFIGRADVHFEETLVNRESDEKAPERLVSSATETYMTYRSEIFGKAKLPKGQNTFAFAIPLPSHCPTSISSKFGRVWYELSLVIERKWKTNRIYKTSIDVVQPYDLSSDPKSLVPIEHEAIRKLWRWPFRPGIIDLRLKVPSGGYSPGQKMNYTLDVHNKSKSIDVKSYTVTLVQESEYFANGYRRVSSRSVCSETKCELVKHLTKRTISASYEIPSVAPSSQMKTIIKVSYKLRMTVILTGWHLKWYIDVPITIGTSPLASSSDGSSKKMRKRVLYSGERITGKIVLKTTSAKTVTGIYILFVGLARVAFDDTRSAHTRDELRNERYVSTAVETYTRYQQNVADRGQLPDGTHTYTFSIPLPAHCPTSCLGKYGKVSYELSLVMNRLIMFKKVFRKPLAVLQPYDLNLYPEMLRPIEVEKTRKFCCWPFGGGSVKLNLYIPFGGYVPGQTINYSLHVDNMSQNVDVKAFMMTLVQTYTFKVENTRRVVHTYMRGERETKRVAHQTKRKLSGSYEVPTVQPSSQGPHIIHISYKLRLSVIFTGFHLKWNIETPITIGTIPLKQSGNRDQTKEFVPDAEKIAKSQVDRPALYTSTTLLFQSPEKIRKHFVDPHEESRNRPDDFMPIYTVYAYYAQPKASLKRRRGLTPSNDSTSETASEKDIIVDPDQSPKKPTD</sequence>
<keyword evidence="2" id="KW-0716">Sensory transduction</keyword>
<protein>
    <recommendedName>
        <fullName evidence="4">Arrestin C-terminal-like domain-containing protein</fullName>
    </recommendedName>
</protein>
<dbReference type="EMBL" id="LSRL02000121">
    <property type="protein sequence ID" value="TDG44027.1"/>
    <property type="molecule type" value="Genomic_DNA"/>
</dbReference>